<proteinExistence type="predicted"/>
<dbReference type="Proteomes" id="UP000545493">
    <property type="component" value="Unassembled WGS sequence"/>
</dbReference>
<evidence type="ECO:0000313" key="1">
    <source>
        <dbReference type="EMBL" id="NIJ13894.1"/>
    </source>
</evidence>
<gene>
    <name evidence="1" type="ORF">FHU38_004238</name>
</gene>
<evidence type="ECO:0000313" key="2">
    <source>
        <dbReference type="Proteomes" id="UP000545493"/>
    </source>
</evidence>
<sequence length="289" mass="31179">MDDEARTATRHCYRVLEPIHSIIYFAPEAEQAYLEAGLDKGGRLAYFASRAAALGPVGAGVVAATFYNFNPELVAKHIPRAWTLASPADLVSARVEAAGTALRRLLGEQLVASDALAELAELTRQAAQATEPDGRPLFAAHAGLDWPTDPLLVLWHATTLLREYRGDGHIASLVSHGLAGLPALVTHTATGKGFLPEVARKLRGWSQQEWDNAETRLREEGIIDHDGSLTDRGVAIRERIEEETDAASSAPWSRLGADKTSRVRELAKEFSRAVVAAGAYPSGLFAGQR</sequence>
<keyword evidence="2" id="KW-1185">Reference proteome</keyword>
<name>A0A7X5UTD8_9PSEU</name>
<dbReference type="NCBIfam" id="NF047719">
    <property type="entry name" value="SCO6745_fam_HTH"/>
    <property type="match status" value="1"/>
</dbReference>
<dbReference type="AlphaFoldDB" id="A0A7X5UTD8"/>
<accession>A0A7X5UTD8</accession>
<reference evidence="1 2" key="1">
    <citation type="submission" date="2020-03" db="EMBL/GenBank/DDBJ databases">
        <title>Sequencing the genomes of 1000 actinobacteria strains.</title>
        <authorList>
            <person name="Klenk H.-P."/>
        </authorList>
    </citation>
    <scope>NUCLEOTIDE SEQUENCE [LARGE SCALE GENOMIC DNA]</scope>
    <source>
        <strain evidence="1 2">DSM 45685</strain>
    </source>
</reference>
<protein>
    <recommendedName>
        <fullName evidence="3">SalK</fullName>
    </recommendedName>
</protein>
<dbReference type="Pfam" id="PF21863">
    <property type="entry name" value="HTH_67"/>
    <property type="match status" value="1"/>
</dbReference>
<dbReference type="InterPro" id="IPR054058">
    <property type="entry name" value="HTH_67"/>
</dbReference>
<organism evidence="1 2">
    <name type="scientific">Saccharomonospora amisosensis</name>
    <dbReference type="NCBI Taxonomy" id="1128677"/>
    <lineage>
        <taxon>Bacteria</taxon>
        <taxon>Bacillati</taxon>
        <taxon>Actinomycetota</taxon>
        <taxon>Actinomycetes</taxon>
        <taxon>Pseudonocardiales</taxon>
        <taxon>Pseudonocardiaceae</taxon>
        <taxon>Saccharomonospora</taxon>
    </lineage>
</organism>
<comment type="caution">
    <text evidence="1">The sequence shown here is derived from an EMBL/GenBank/DDBJ whole genome shotgun (WGS) entry which is preliminary data.</text>
</comment>
<dbReference type="RefSeq" id="WP_167174121.1">
    <property type="nucleotide sequence ID" value="NZ_JAAOYM010000001.1"/>
</dbReference>
<dbReference type="EMBL" id="JAAOYM010000001">
    <property type="protein sequence ID" value="NIJ13894.1"/>
    <property type="molecule type" value="Genomic_DNA"/>
</dbReference>
<evidence type="ECO:0008006" key="3">
    <source>
        <dbReference type="Google" id="ProtNLM"/>
    </source>
</evidence>